<dbReference type="EMBL" id="AP010968">
    <property type="protein sequence ID" value="BAJ27389.1"/>
    <property type="molecule type" value="Genomic_DNA"/>
</dbReference>
<protein>
    <submittedName>
        <fullName evidence="1">Uncharacterized protein</fullName>
    </submittedName>
</protein>
<gene>
    <name evidence="1" type="ordered locus">KSE_15620</name>
</gene>
<sequence length="118" mass="12793">MRIVTTRDSVCMGDDCRAPHEGQWLVPAGSTLRDTLDRVVGGCPRMSNACWVAHFAHRQAAGEPLAVASPEWPRVRLLPAGVAADALGAPDDGMRIHWTYRTGVRHPDALWRQLGGAA</sequence>
<dbReference type="STRING" id="452652.KSE_15620"/>
<evidence type="ECO:0000313" key="2">
    <source>
        <dbReference type="Proteomes" id="UP000007076"/>
    </source>
</evidence>
<dbReference type="HOGENOM" id="CLU_2069976_0_0_11"/>
<dbReference type="Proteomes" id="UP000007076">
    <property type="component" value="Chromosome"/>
</dbReference>
<proteinExistence type="predicted"/>
<dbReference type="AlphaFoldDB" id="E4N858"/>
<dbReference type="PATRIC" id="fig|452652.3.peg.1566"/>
<reference evidence="1 2" key="1">
    <citation type="journal article" date="2010" name="DNA Res.">
        <title>Genome sequence of Kitasatospora setae NBRC 14216T: an evolutionary snapshot of the family Streptomycetaceae.</title>
        <authorList>
            <person name="Ichikawa N."/>
            <person name="Oguchi A."/>
            <person name="Ikeda H."/>
            <person name="Ishikawa J."/>
            <person name="Kitani S."/>
            <person name="Watanabe Y."/>
            <person name="Nakamura S."/>
            <person name="Katano Y."/>
            <person name="Kishi E."/>
            <person name="Sasagawa M."/>
            <person name="Ankai A."/>
            <person name="Fukui S."/>
            <person name="Hashimoto Y."/>
            <person name="Kamata S."/>
            <person name="Otoguro M."/>
            <person name="Tanikawa S."/>
            <person name="Nihira T."/>
            <person name="Horinouchi S."/>
            <person name="Ohnishi Y."/>
            <person name="Hayakawa M."/>
            <person name="Kuzuyama T."/>
            <person name="Arisawa A."/>
            <person name="Nomoto F."/>
            <person name="Miura H."/>
            <person name="Takahashi Y."/>
            <person name="Fujita N."/>
        </authorList>
    </citation>
    <scope>NUCLEOTIDE SEQUENCE [LARGE SCALE GENOMIC DNA]</scope>
    <source>
        <strain evidence="2">ATCC 33774 / DSM 43861 / JCM 3304 / KCC A-0304 / NBRC 14216 / KM-6054</strain>
    </source>
</reference>
<organism evidence="1 2">
    <name type="scientific">Kitasatospora setae (strain ATCC 33774 / DSM 43861 / JCM 3304 / KCC A-0304 / NBRC 14216 / KM-6054)</name>
    <name type="common">Streptomyces setae</name>
    <dbReference type="NCBI Taxonomy" id="452652"/>
    <lineage>
        <taxon>Bacteria</taxon>
        <taxon>Bacillati</taxon>
        <taxon>Actinomycetota</taxon>
        <taxon>Actinomycetes</taxon>
        <taxon>Kitasatosporales</taxon>
        <taxon>Streptomycetaceae</taxon>
        <taxon>Kitasatospora</taxon>
    </lineage>
</organism>
<dbReference type="RefSeq" id="WP_014134707.1">
    <property type="nucleotide sequence ID" value="NC_016109.1"/>
</dbReference>
<keyword evidence="2" id="KW-1185">Reference proteome</keyword>
<evidence type="ECO:0000313" key="1">
    <source>
        <dbReference type="EMBL" id="BAJ27389.1"/>
    </source>
</evidence>
<dbReference type="KEGG" id="ksk:KSE_15620"/>
<accession>E4N858</accession>
<name>E4N858_KITSK</name>